<evidence type="ECO:0000256" key="6">
    <source>
        <dbReference type="SAM" id="Phobius"/>
    </source>
</evidence>
<dbReference type="Pfam" id="PF02653">
    <property type="entry name" value="BPD_transp_2"/>
    <property type="match status" value="1"/>
</dbReference>
<dbReference type="AlphaFoldDB" id="A0AAU0ULZ9"/>
<feature type="transmembrane region" description="Helical" evidence="6">
    <location>
        <begin position="249"/>
        <end position="267"/>
    </location>
</feature>
<sequence>MNKTYKFSKSIVGITGGLILLSVVITDPYYLQIITWLAINFVLAASLRFMMLTGEISLVHAGFMGIGAYTSGALSLAGYSLGLTIPAGLILSGIVAALFGLISLRLRGAYFLLVTFAFSEILRLFFTNYFSEILGGATGLVVPGLGSMATLYIVIVSAVVLWVLHYIEQSRLGSVLKCLHQNMDLTESIGYNQFYYKLAAFCISSSLAGLIGALFAHYNLVIAPQDFTFVLSIYVVAYVIIGGKGKLEGALLGAALLTLLSEFIRQFGALESLAYGLILVLTMLISPDGLLEGIGRIPAMFKRKANIDIGGKVDA</sequence>
<dbReference type="InterPro" id="IPR001851">
    <property type="entry name" value="ABC_transp_permease"/>
</dbReference>
<dbReference type="Proteomes" id="UP001329915">
    <property type="component" value="Chromosome"/>
</dbReference>
<feature type="transmembrane region" description="Helical" evidence="6">
    <location>
        <begin position="194"/>
        <end position="216"/>
    </location>
</feature>
<dbReference type="InterPro" id="IPR043428">
    <property type="entry name" value="LivM-like"/>
</dbReference>
<evidence type="ECO:0000313" key="7">
    <source>
        <dbReference type="EMBL" id="WRO21552.1"/>
    </source>
</evidence>
<keyword evidence="3 6" id="KW-0812">Transmembrane</keyword>
<keyword evidence="2" id="KW-1003">Cell membrane</keyword>
<evidence type="ECO:0000256" key="3">
    <source>
        <dbReference type="ARBA" id="ARBA00022692"/>
    </source>
</evidence>
<evidence type="ECO:0000256" key="1">
    <source>
        <dbReference type="ARBA" id="ARBA00004651"/>
    </source>
</evidence>
<keyword evidence="5 6" id="KW-0472">Membrane</keyword>
<feature type="transmembrane region" description="Helical" evidence="6">
    <location>
        <begin position="83"/>
        <end position="102"/>
    </location>
</feature>
<proteinExistence type="predicted"/>
<evidence type="ECO:0000256" key="4">
    <source>
        <dbReference type="ARBA" id="ARBA00022989"/>
    </source>
</evidence>
<feature type="transmembrane region" description="Helical" evidence="6">
    <location>
        <begin position="7"/>
        <end position="25"/>
    </location>
</feature>
<feature type="transmembrane region" description="Helical" evidence="6">
    <location>
        <begin position="273"/>
        <end position="294"/>
    </location>
</feature>
<dbReference type="EMBL" id="CP121694">
    <property type="protein sequence ID" value="WRO21552.1"/>
    <property type="molecule type" value="Genomic_DNA"/>
</dbReference>
<keyword evidence="4 6" id="KW-1133">Transmembrane helix</keyword>
<dbReference type="PANTHER" id="PTHR30482:SF20">
    <property type="entry name" value="HIGH-AFFINITY BRANCHED-CHAIN AMINO ACID TRANSPORT SYSTEM PERMEASE PROTEIN LIVM"/>
    <property type="match status" value="1"/>
</dbReference>
<feature type="transmembrane region" description="Helical" evidence="6">
    <location>
        <begin position="31"/>
        <end position="51"/>
    </location>
</feature>
<comment type="subcellular location">
    <subcellularLocation>
        <location evidence="1">Cell membrane</location>
        <topology evidence="1">Multi-pass membrane protein</topology>
    </subcellularLocation>
</comment>
<dbReference type="GO" id="GO:0015658">
    <property type="term" value="F:branched-chain amino acid transmembrane transporter activity"/>
    <property type="evidence" value="ECO:0007669"/>
    <property type="project" value="InterPro"/>
</dbReference>
<dbReference type="PANTHER" id="PTHR30482">
    <property type="entry name" value="HIGH-AFFINITY BRANCHED-CHAIN AMINO ACID TRANSPORT SYSTEM PERMEASE"/>
    <property type="match status" value="1"/>
</dbReference>
<dbReference type="RefSeq" id="WP_366924390.1">
    <property type="nucleotide sequence ID" value="NZ_CP121694.1"/>
</dbReference>
<dbReference type="CDD" id="cd06581">
    <property type="entry name" value="TM_PBP1_LivM_like"/>
    <property type="match status" value="1"/>
</dbReference>
<feature type="transmembrane region" description="Helical" evidence="6">
    <location>
        <begin position="222"/>
        <end position="242"/>
    </location>
</feature>
<feature type="transmembrane region" description="Helical" evidence="6">
    <location>
        <begin position="58"/>
        <end position="77"/>
    </location>
</feature>
<evidence type="ECO:0000313" key="8">
    <source>
        <dbReference type="Proteomes" id="UP001329915"/>
    </source>
</evidence>
<feature type="transmembrane region" description="Helical" evidence="6">
    <location>
        <begin position="146"/>
        <end position="167"/>
    </location>
</feature>
<organism evidence="7 8">
    <name type="scientific">Metallumcola ferriviriculae</name>
    <dbReference type="NCBI Taxonomy" id="3039180"/>
    <lineage>
        <taxon>Bacteria</taxon>
        <taxon>Bacillati</taxon>
        <taxon>Bacillota</taxon>
        <taxon>Clostridia</taxon>
        <taxon>Neomoorellales</taxon>
        <taxon>Desulfitibacteraceae</taxon>
        <taxon>Metallumcola</taxon>
    </lineage>
</organism>
<keyword evidence="8" id="KW-1185">Reference proteome</keyword>
<evidence type="ECO:0000256" key="5">
    <source>
        <dbReference type="ARBA" id="ARBA00023136"/>
    </source>
</evidence>
<dbReference type="KEGG" id="dbc:MFMK1_001362"/>
<gene>
    <name evidence="7" type="ORF">MFMK1_001362</name>
</gene>
<evidence type="ECO:0000256" key="2">
    <source>
        <dbReference type="ARBA" id="ARBA00022475"/>
    </source>
</evidence>
<reference evidence="7 8" key="1">
    <citation type="submission" date="2023-04" db="EMBL/GenBank/DDBJ databases">
        <authorList>
            <person name="Hsu D."/>
        </authorList>
    </citation>
    <scope>NUCLEOTIDE SEQUENCE [LARGE SCALE GENOMIC DNA]</scope>
    <source>
        <strain evidence="7 8">MK1</strain>
    </source>
</reference>
<name>A0AAU0ULZ9_9FIRM</name>
<accession>A0AAU0ULZ9</accession>
<feature type="transmembrane region" description="Helical" evidence="6">
    <location>
        <begin position="109"/>
        <end position="126"/>
    </location>
</feature>
<protein>
    <submittedName>
        <fullName evidence="7">Branched-chain amino acid ABC transporter permease</fullName>
    </submittedName>
</protein>
<dbReference type="GO" id="GO:0005886">
    <property type="term" value="C:plasma membrane"/>
    <property type="evidence" value="ECO:0007669"/>
    <property type="project" value="UniProtKB-SubCell"/>
</dbReference>